<dbReference type="Pfam" id="PF01828">
    <property type="entry name" value="Peptidase_A4"/>
    <property type="match status" value="1"/>
</dbReference>
<dbReference type="GO" id="GO:0006508">
    <property type="term" value="P:proteolysis"/>
    <property type="evidence" value="ECO:0007669"/>
    <property type="project" value="InterPro"/>
</dbReference>
<dbReference type="KEGG" id="cput:CONPUDRAFT_44784"/>
<feature type="chain" id="PRO_5024352238" description="Acid protease" evidence="2">
    <location>
        <begin position="20"/>
        <end position="255"/>
    </location>
</feature>
<accession>A0A5M3N3I8</accession>
<evidence type="ECO:0000313" key="3">
    <source>
        <dbReference type="EMBL" id="EIW85918.1"/>
    </source>
</evidence>
<dbReference type="InterPro" id="IPR013320">
    <property type="entry name" value="ConA-like_dom_sf"/>
</dbReference>
<dbReference type="OMA" id="ANDVVHE"/>
<sequence length="255" mass="26408">MQITFALLSNLLLASFALAIPTSAERYAARQAARNRSSNLIQKVEAADANDVVHESYSTNWAGAIQSKAAGTFKSVTGTFTVPKPSGSGAASAWVGIDGASCGSAILQTGVDFNINNGQVSYDSWYEWFPAGAYDFSNFAIKAGDVVKLTVTATSKTAGSAVIENVTTGKKVSKALTSSHALCEQDAEWIVEDFEENGGLVPFANFGTVTFSDASASTGSGTVTPAGASVSDIEQSGKVLTHTTISGSKVTVKHS</sequence>
<keyword evidence="2" id="KW-0732">Signal</keyword>
<dbReference type="Proteomes" id="UP000053558">
    <property type="component" value="Unassembled WGS sequence"/>
</dbReference>
<protein>
    <recommendedName>
        <fullName evidence="5">Acid protease</fullName>
    </recommendedName>
</protein>
<dbReference type="OrthoDB" id="2667120at2759"/>
<organism evidence="3 4">
    <name type="scientific">Coniophora puteana (strain RWD-64-598)</name>
    <name type="common">Brown rot fungus</name>
    <dbReference type="NCBI Taxonomy" id="741705"/>
    <lineage>
        <taxon>Eukaryota</taxon>
        <taxon>Fungi</taxon>
        <taxon>Dikarya</taxon>
        <taxon>Basidiomycota</taxon>
        <taxon>Agaricomycotina</taxon>
        <taxon>Agaricomycetes</taxon>
        <taxon>Agaricomycetidae</taxon>
        <taxon>Boletales</taxon>
        <taxon>Coniophorineae</taxon>
        <taxon>Coniophoraceae</taxon>
        <taxon>Coniophora</taxon>
    </lineage>
</organism>
<comment type="caution">
    <text evidence="3">The sequence shown here is derived from an EMBL/GenBank/DDBJ whole genome shotgun (WGS) entry which is preliminary data.</text>
</comment>
<dbReference type="PRINTS" id="PR00977">
    <property type="entry name" value="SCYTLDPTASE"/>
</dbReference>
<dbReference type="PANTHER" id="PTHR37536:SF1">
    <property type="entry name" value="ASPERGILLOPEPSIN, PUTAITVE (AFU_ORTHOLOGUE AFUA_7G01200)"/>
    <property type="match status" value="1"/>
</dbReference>
<evidence type="ECO:0000313" key="4">
    <source>
        <dbReference type="Proteomes" id="UP000053558"/>
    </source>
</evidence>
<keyword evidence="4" id="KW-1185">Reference proteome</keyword>
<name>A0A5M3N3I8_CONPW</name>
<evidence type="ECO:0000256" key="2">
    <source>
        <dbReference type="SAM" id="SignalP"/>
    </source>
</evidence>
<dbReference type="PANTHER" id="PTHR37536">
    <property type="entry name" value="PUTATIVE (AFU_ORTHOLOGUE AFUA_3G02970)-RELATED"/>
    <property type="match status" value="1"/>
</dbReference>
<dbReference type="InterPro" id="IPR000250">
    <property type="entry name" value="Peptidase_G1"/>
</dbReference>
<dbReference type="EMBL" id="JH711573">
    <property type="protein sequence ID" value="EIW85918.1"/>
    <property type="molecule type" value="Genomic_DNA"/>
</dbReference>
<dbReference type="RefSeq" id="XP_007762466.1">
    <property type="nucleotide sequence ID" value="XM_007764276.1"/>
</dbReference>
<dbReference type="GeneID" id="19207017"/>
<dbReference type="CDD" id="cd13426">
    <property type="entry name" value="Peptidase_G1"/>
    <property type="match status" value="1"/>
</dbReference>
<feature type="signal peptide" evidence="2">
    <location>
        <begin position="1"/>
        <end position="19"/>
    </location>
</feature>
<reference evidence="4" key="1">
    <citation type="journal article" date="2012" name="Science">
        <title>The Paleozoic origin of enzymatic lignin decomposition reconstructed from 31 fungal genomes.</title>
        <authorList>
            <person name="Floudas D."/>
            <person name="Binder M."/>
            <person name="Riley R."/>
            <person name="Barry K."/>
            <person name="Blanchette R.A."/>
            <person name="Henrissat B."/>
            <person name="Martinez A.T."/>
            <person name="Otillar R."/>
            <person name="Spatafora J.W."/>
            <person name="Yadav J.S."/>
            <person name="Aerts A."/>
            <person name="Benoit I."/>
            <person name="Boyd A."/>
            <person name="Carlson A."/>
            <person name="Copeland A."/>
            <person name="Coutinho P.M."/>
            <person name="de Vries R.P."/>
            <person name="Ferreira P."/>
            <person name="Findley K."/>
            <person name="Foster B."/>
            <person name="Gaskell J."/>
            <person name="Glotzer D."/>
            <person name="Gorecki P."/>
            <person name="Heitman J."/>
            <person name="Hesse C."/>
            <person name="Hori C."/>
            <person name="Igarashi K."/>
            <person name="Jurgens J.A."/>
            <person name="Kallen N."/>
            <person name="Kersten P."/>
            <person name="Kohler A."/>
            <person name="Kuees U."/>
            <person name="Kumar T.K.A."/>
            <person name="Kuo A."/>
            <person name="LaButti K."/>
            <person name="Larrondo L.F."/>
            <person name="Lindquist E."/>
            <person name="Ling A."/>
            <person name="Lombard V."/>
            <person name="Lucas S."/>
            <person name="Lundell T."/>
            <person name="Martin R."/>
            <person name="McLaughlin D.J."/>
            <person name="Morgenstern I."/>
            <person name="Morin E."/>
            <person name="Murat C."/>
            <person name="Nagy L.G."/>
            <person name="Nolan M."/>
            <person name="Ohm R.A."/>
            <person name="Patyshakuliyeva A."/>
            <person name="Rokas A."/>
            <person name="Ruiz-Duenas F.J."/>
            <person name="Sabat G."/>
            <person name="Salamov A."/>
            <person name="Samejima M."/>
            <person name="Schmutz J."/>
            <person name="Slot J.C."/>
            <person name="St John F."/>
            <person name="Stenlid J."/>
            <person name="Sun H."/>
            <person name="Sun S."/>
            <person name="Syed K."/>
            <person name="Tsang A."/>
            <person name="Wiebenga A."/>
            <person name="Young D."/>
            <person name="Pisabarro A."/>
            <person name="Eastwood D.C."/>
            <person name="Martin F."/>
            <person name="Cullen D."/>
            <person name="Grigoriev I.V."/>
            <person name="Hibbett D.S."/>
        </authorList>
    </citation>
    <scope>NUCLEOTIDE SEQUENCE [LARGE SCALE GENOMIC DNA]</scope>
    <source>
        <strain evidence="4">RWD-64-598 SS2</strain>
    </source>
</reference>
<proteinExistence type="predicted"/>
<evidence type="ECO:0008006" key="5">
    <source>
        <dbReference type="Google" id="ProtNLM"/>
    </source>
</evidence>
<dbReference type="AlphaFoldDB" id="A0A5M3N3I8"/>
<dbReference type="Gene3D" id="2.60.120.700">
    <property type="entry name" value="Peptidase G1"/>
    <property type="match status" value="1"/>
</dbReference>
<evidence type="ECO:0000256" key="1">
    <source>
        <dbReference type="PIRSR" id="PIRSR600250-50"/>
    </source>
</evidence>
<dbReference type="GO" id="GO:0070007">
    <property type="term" value="F:glutamic-type endopeptidase activity"/>
    <property type="evidence" value="ECO:0007669"/>
    <property type="project" value="InterPro"/>
</dbReference>
<gene>
    <name evidence="3" type="ORF">CONPUDRAFT_44784</name>
</gene>
<dbReference type="SUPFAM" id="SSF49899">
    <property type="entry name" value="Concanavalin A-like lectins/glucanases"/>
    <property type="match status" value="1"/>
</dbReference>
<feature type="active site" description="Proton acceptor" evidence="1">
    <location>
        <position position="192"/>
    </location>
</feature>
<dbReference type="InterPro" id="IPR038656">
    <property type="entry name" value="Peptidase_G1_sf"/>
</dbReference>